<dbReference type="Proteomes" id="UP000184520">
    <property type="component" value="Unassembled WGS sequence"/>
</dbReference>
<accession>A0A1M5LQ57</accession>
<gene>
    <name evidence="1" type="ORF">SAMN05216361_2747</name>
</gene>
<dbReference type="EMBL" id="FQWD01000004">
    <property type="protein sequence ID" value="SHG67165.1"/>
    <property type="molecule type" value="Genomic_DNA"/>
</dbReference>
<evidence type="ECO:0000313" key="2">
    <source>
        <dbReference type="Proteomes" id="UP000184520"/>
    </source>
</evidence>
<reference evidence="2" key="1">
    <citation type="submission" date="2016-11" db="EMBL/GenBank/DDBJ databases">
        <authorList>
            <person name="Varghese N."/>
            <person name="Submissions S."/>
        </authorList>
    </citation>
    <scope>NUCLEOTIDE SEQUENCE [LARGE SCALE GENOMIC DNA]</scope>
    <source>
        <strain evidence="2">CGMCC 1.8995</strain>
    </source>
</reference>
<dbReference type="AlphaFoldDB" id="A0A1M5LQ57"/>
<organism evidence="1 2">
    <name type="scientific">Marisediminitalea aggregata</name>
    <dbReference type="NCBI Taxonomy" id="634436"/>
    <lineage>
        <taxon>Bacteria</taxon>
        <taxon>Pseudomonadati</taxon>
        <taxon>Pseudomonadota</taxon>
        <taxon>Gammaproteobacteria</taxon>
        <taxon>Alteromonadales</taxon>
        <taxon>Alteromonadaceae</taxon>
        <taxon>Marisediminitalea</taxon>
    </lineage>
</organism>
<dbReference type="STRING" id="634436.SAMN05216361_2747"/>
<proteinExistence type="predicted"/>
<protein>
    <submittedName>
        <fullName evidence="1">Uncharacterized protein</fullName>
    </submittedName>
</protein>
<name>A0A1M5LQ57_9ALTE</name>
<sequence length="48" mass="5493">MEAKANGLNPAIPFAYICFSRQTLFNKTLVKFCNSILRNTLETNKSKR</sequence>
<keyword evidence="2" id="KW-1185">Reference proteome</keyword>
<evidence type="ECO:0000313" key="1">
    <source>
        <dbReference type="EMBL" id="SHG67165.1"/>
    </source>
</evidence>